<evidence type="ECO:0000256" key="14">
    <source>
        <dbReference type="RuleBase" id="RU000687"/>
    </source>
</evidence>
<dbReference type="PROSITE" id="PS00236">
    <property type="entry name" value="NEUROTR_ION_CHANNEL"/>
    <property type="match status" value="1"/>
</dbReference>
<protein>
    <recommendedName>
        <fullName evidence="20">Neurotransmitter-gated ion-channel ligand-binding domain-containing protein</fullName>
    </recommendedName>
</protein>
<dbReference type="Gene3D" id="2.70.170.10">
    <property type="entry name" value="Neurotransmitter-gated ion-channel ligand-binding domain"/>
    <property type="match status" value="1"/>
</dbReference>
<feature type="domain" description="Neurotransmitter-gated ion-channel ligand-binding" evidence="16">
    <location>
        <begin position="33"/>
        <end position="236"/>
    </location>
</feature>
<reference evidence="18 19" key="1">
    <citation type="submission" date="2019-01" db="EMBL/GenBank/DDBJ databases">
        <title>A draft genome assembly of the solar-powered sea slug Elysia chlorotica.</title>
        <authorList>
            <person name="Cai H."/>
            <person name="Li Q."/>
            <person name="Fang X."/>
            <person name="Li J."/>
            <person name="Curtis N.E."/>
            <person name="Altenburger A."/>
            <person name="Shibata T."/>
            <person name="Feng M."/>
            <person name="Maeda T."/>
            <person name="Schwartz J.A."/>
            <person name="Shigenobu S."/>
            <person name="Lundholm N."/>
            <person name="Nishiyama T."/>
            <person name="Yang H."/>
            <person name="Hasebe M."/>
            <person name="Li S."/>
            <person name="Pierce S.K."/>
            <person name="Wang J."/>
        </authorList>
    </citation>
    <scope>NUCLEOTIDE SEQUENCE [LARGE SCALE GENOMIC DNA]</scope>
    <source>
        <strain evidence="18">EC2010</strain>
        <tissue evidence="18">Whole organism of an adult</tissue>
    </source>
</reference>
<dbReference type="GO" id="GO:0004888">
    <property type="term" value="F:transmembrane signaling receptor activity"/>
    <property type="evidence" value="ECO:0007669"/>
    <property type="project" value="InterPro"/>
</dbReference>
<evidence type="ECO:0000256" key="2">
    <source>
        <dbReference type="ARBA" id="ARBA00022475"/>
    </source>
</evidence>
<dbReference type="Pfam" id="PF02932">
    <property type="entry name" value="Neur_chan_memb"/>
    <property type="match status" value="1"/>
</dbReference>
<feature type="transmembrane region" description="Helical" evidence="14">
    <location>
        <begin position="300"/>
        <end position="322"/>
    </location>
</feature>
<dbReference type="InterPro" id="IPR018000">
    <property type="entry name" value="Neurotransmitter_ion_chnl_CS"/>
</dbReference>
<keyword evidence="1 14" id="KW-0813">Transport</keyword>
<dbReference type="FunFam" id="1.20.58.390:FF:000043">
    <property type="entry name" value="AcetylCholine Receptor"/>
    <property type="match status" value="1"/>
</dbReference>
<evidence type="ECO:0000259" key="17">
    <source>
        <dbReference type="Pfam" id="PF02932"/>
    </source>
</evidence>
<evidence type="ECO:0000256" key="4">
    <source>
        <dbReference type="ARBA" id="ARBA00022989"/>
    </source>
</evidence>
<dbReference type="AlphaFoldDB" id="A0A433SNK8"/>
<keyword evidence="12 14" id="KW-0407">Ion channel</keyword>
<dbReference type="PANTHER" id="PTHR18945">
    <property type="entry name" value="NEUROTRANSMITTER GATED ION CHANNEL"/>
    <property type="match status" value="1"/>
</dbReference>
<organism evidence="18 19">
    <name type="scientific">Elysia chlorotica</name>
    <name type="common">Eastern emerald elysia</name>
    <name type="synonym">Sea slug</name>
    <dbReference type="NCBI Taxonomy" id="188477"/>
    <lineage>
        <taxon>Eukaryota</taxon>
        <taxon>Metazoa</taxon>
        <taxon>Spiralia</taxon>
        <taxon>Lophotrochozoa</taxon>
        <taxon>Mollusca</taxon>
        <taxon>Gastropoda</taxon>
        <taxon>Heterobranchia</taxon>
        <taxon>Euthyneura</taxon>
        <taxon>Panpulmonata</taxon>
        <taxon>Sacoglossa</taxon>
        <taxon>Placobranchoidea</taxon>
        <taxon>Plakobranchidae</taxon>
        <taxon>Elysia</taxon>
    </lineage>
</organism>
<dbReference type="Proteomes" id="UP000271974">
    <property type="component" value="Unassembled WGS sequence"/>
</dbReference>
<comment type="similarity">
    <text evidence="14">Belongs to the ligand-gated ion channel (TC 1.A.9) family.</text>
</comment>
<dbReference type="Gene3D" id="1.20.58.390">
    <property type="entry name" value="Neurotransmitter-gated ion-channel transmembrane domain"/>
    <property type="match status" value="1"/>
</dbReference>
<dbReference type="CDD" id="cd18997">
    <property type="entry name" value="LGIC_ECD_nAChR"/>
    <property type="match status" value="1"/>
</dbReference>
<comment type="subcellular location">
    <subcellularLocation>
        <location evidence="13">Synaptic cell membrane</location>
        <topology evidence="13">Multi-pass membrane protein</topology>
    </subcellularLocation>
</comment>
<dbReference type="OrthoDB" id="5975154at2759"/>
<evidence type="ECO:0000256" key="12">
    <source>
        <dbReference type="ARBA" id="ARBA00023303"/>
    </source>
</evidence>
<dbReference type="InterPro" id="IPR002394">
    <property type="entry name" value="Nicotinic_acetylcholine_rcpt"/>
</dbReference>
<evidence type="ECO:0000256" key="15">
    <source>
        <dbReference type="SAM" id="MobiDB-lite"/>
    </source>
</evidence>
<keyword evidence="3 14" id="KW-0812">Transmembrane</keyword>
<evidence type="ECO:0000256" key="11">
    <source>
        <dbReference type="ARBA" id="ARBA00023286"/>
    </source>
</evidence>
<keyword evidence="9" id="KW-0675">Receptor</keyword>
<keyword evidence="4 14" id="KW-1133">Transmembrane helix</keyword>
<accession>A0A433SNK8</accession>
<evidence type="ECO:0008006" key="20">
    <source>
        <dbReference type="Google" id="ProtNLM"/>
    </source>
</evidence>
<dbReference type="GO" id="GO:0022848">
    <property type="term" value="F:acetylcholine-gated monoatomic cation-selective channel activity"/>
    <property type="evidence" value="ECO:0007669"/>
    <property type="project" value="InterPro"/>
</dbReference>
<dbReference type="FunFam" id="2.70.170.10:FF:000030">
    <property type="entry name" value="AcetylCholine Receptor"/>
    <property type="match status" value="1"/>
</dbReference>
<dbReference type="GO" id="GO:0045211">
    <property type="term" value="C:postsynaptic membrane"/>
    <property type="evidence" value="ECO:0007669"/>
    <property type="project" value="InterPro"/>
</dbReference>
<keyword evidence="2" id="KW-1003">Cell membrane</keyword>
<dbReference type="PRINTS" id="PR00252">
    <property type="entry name" value="NRIONCHANNEL"/>
</dbReference>
<dbReference type="PRINTS" id="PR00254">
    <property type="entry name" value="NICOTINICR"/>
</dbReference>
<keyword evidence="11" id="KW-1071">Ligand-gated ion channel</keyword>
<keyword evidence="10" id="KW-0325">Glycoprotein</keyword>
<evidence type="ECO:0000313" key="19">
    <source>
        <dbReference type="Proteomes" id="UP000271974"/>
    </source>
</evidence>
<gene>
    <name evidence="18" type="ORF">EGW08_021464</name>
</gene>
<feature type="transmembrane region" description="Helical" evidence="14">
    <location>
        <begin position="244"/>
        <end position="262"/>
    </location>
</feature>
<sequence>MTFKAFRQFPLLLLVYAAFLISENFANGTIGYQLIQNVFDGYQPDVRPICEHSKSLDLNLGIAIRQLIEVNNAEQKLITNVWFRMLWTDCRIHWNPEDYAGHLRIIVPTSRVWVPDLTLYENAESKLWEVDEYMVAVNHNGNIAFNLPVVVKSMCKLNVAMFPFDYQTCFLTLGSWVYGDHEVNVTVRNEHPADLRSYISHGEWDLWKLEATEFTLRGYDNVGYAQVIFTVHLQRKSLFHTINLILPSLIVKSIAIIGFLLPPECGEKLNLEITVLLSLLVFQLVILNNMPHSSENIPVIALYFLVSMIMIALSCLCTVVVLNVHFKKHVVPLPDWIRQIITGRAGRLFRLEARMTETHNKLQMLRNENLLKRNKQNCPPESNPNGRSNNCQRKTSASSVKGLGHFALSLRPRKSKEPKDDSMYGFYPNSAYSYSPTDTSCHGRFSDQTIPDPVTATTSFFSINVHELRQNASEPHAEDTVTVSVSRQIFAHFQQKATSGLKKQITELLELEWRIFAVFLDRLFLFTFLITGFINVITVLTYITS</sequence>
<dbReference type="InterPro" id="IPR036734">
    <property type="entry name" value="Neur_chan_lig-bd_sf"/>
</dbReference>
<feature type="chain" id="PRO_5022272295" description="Neurotransmitter-gated ion-channel ligand-binding domain-containing protein" evidence="14">
    <location>
        <begin position="29"/>
        <end position="545"/>
    </location>
</feature>
<dbReference type="InterPro" id="IPR006201">
    <property type="entry name" value="Neur_channel"/>
</dbReference>
<dbReference type="Pfam" id="PF02931">
    <property type="entry name" value="Neur_chan_LBD"/>
    <property type="match status" value="1"/>
</dbReference>
<evidence type="ECO:0000256" key="3">
    <source>
        <dbReference type="ARBA" id="ARBA00022692"/>
    </source>
</evidence>
<dbReference type="InterPro" id="IPR036719">
    <property type="entry name" value="Neuro-gated_channel_TM_sf"/>
</dbReference>
<evidence type="ECO:0000256" key="8">
    <source>
        <dbReference type="ARBA" id="ARBA00023157"/>
    </source>
</evidence>
<keyword evidence="19" id="KW-1185">Reference proteome</keyword>
<evidence type="ECO:0000256" key="9">
    <source>
        <dbReference type="ARBA" id="ARBA00023170"/>
    </source>
</evidence>
<dbReference type="InterPro" id="IPR006202">
    <property type="entry name" value="Neur_chan_lig-bd"/>
</dbReference>
<evidence type="ECO:0000259" key="16">
    <source>
        <dbReference type="Pfam" id="PF02931"/>
    </source>
</evidence>
<keyword evidence="6 14" id="KW-0406">Ion transport</keyword>
<dbReference type="SUPFAM" id="SSF90112">
    <property type="entry name" value="Neurotransmitter-gated ion-channel transmembrane pore"/>
    <property type="match status" value="1"/>
</dbReference>
<keyword evidence="8" id="KW-1015">Disulfide bond</keyword>
<name>A0A433SNK8_ELYCH</name>
<feature type="transmembrane region" description="Helical" evidence="14">
    <location>
        <begin position="523"/>
        <end position="543"/>
    </location>
</feature>
<evidence type="ECO:0000256" key="5">
    <source>
        <dbReference type="ARBA" id="ARBA00023018"/>
    </source>
</evidence>
<evidence type="ECO:0000313" key="18">
    <source>
        <dbReference type="EMBL" id="RUS70773.1"/>
    </source>
</evidence>
<feature type="signal peptide" evidence="14">
    <location>
        <begin position="1"/>
        <end position="28"/>
    </location>
</feature>
<dbReference type="InterPro" id="IPR006029">
    <property type="entry name" value="Neurotrans-gated_channel_TM"/>
</dbReference>
<evidence type="ECO:0000256" key="1">
    <source>
        <dbReference type="ARBA" id="ARBA00022448"/>
    </source>
</evidence>
<feature type="transmembrane region" description="Helical" evidence="14">
    <location>
        <begin position="269"/>
        <end position="288"/>
    </location>
</feature>
<evidence type="ECO:0000256" key="6">
    <source>
        <dbReference type="ARBA" id="ARBA00023065"/>
    </source>
</evidence>
<keyword evidence="7 14" id="KW-0472">Membrane</keyword>
<dbReference type="SUPFAM" id="SSF63712">
    <property type="entry name" value="Nicotinic receptor ligand binding domain-like"/>
    <property type="match status" value="1"/>
</dbReference>
<feature type="region of interest" description="Disordered" evidence="15">
    <location>
        <begin position="373"/>
        <end position="399"/>
    </location>
</feature>
<feature type="domain" description="Neurotransmitter-gated ion-channel transmembrane" evidence="17">
    <location>
        <begin position="244"/>
        <end position="531"/>
    </location>
</feature>
<evidence type="ECO:0000256" key="7">
    <source>
        <dbReference type="ARBA" id="ARBA00023136"/>
    </source>
</evidence>
<dbReference type="InterPro" id="IPR038050">
    <property type="entry name" value="Neuro_actylchol_rec"/>
</dbReference>
<proteinExistence type="inferred from homology"/>
<dbReference type="STRING" id="188477.A0A433SNK8"/>
<feature type="compositionally biased region" description="Polar residues" evidence="15">
    <location>
        <begin position="376"/>
        <end position="399"/>
    </location>
</feature>
<keyword evidence="14" id="KW-0732">Signal</keyword>
<evidence type="ECO:0000256" key="10">
    <source>
        <dbReference type="ARBA" id="ARBA00023180"/>
    </source>
</evidence>
<dbReference type="CDD" id="cd19051">
    <property type="entry name" value="LGIC_TM_cation"/>
    <property type="match status" value="1"/>
</dbReference>
<comment type="caution">
    <text evidence="18">The sequence shown here is derived from an EMBL/GenBank/DDBJ whole genome shotgun (WGS) entry which is preliminary data.</text>
</comment>
<dbReference type="EMBL" id="RQTK01001337">
    <property type="protein sequence ID" value="RUS70773.1"/>
    <property type="molecule type" value="Genomic_DNA"/>
</dbReference>
<keyword evidence="5" id="KW-0770">Synapse</keyword>
<evidence type="ECO:0000256" key="13">
    <source>
        <dbReference type="ARBA" id="ARBA00034099"/>
    </source>
</evidence>